<evidence type="ECO:0000256" key="1">
    <source>
        <dbReference type="ARBA" id="ARBA00022679"/>
    </source>
</evidence>
<dbReference type="InterPro" id="IPR015943">
    <property type="entry name" value="WD40/YVTN_repeat-like_dom_sf"/>
</dbReference>
<feature type="domain" description="Histidine kinase/HSP90-like ATPase" evidence="6">
    <location>
        <begin position="895"/>
        <end position="979"/>
    </location>
</feature>
<dbReference type="Gene3D" id="2.60.40.10">
    <property type="entry name" value="Immunoglobulins"/>
    <property type="match status" value="1"/>
</dbReference>
<keyword evidence="1" id="KW-0808">Transferase</keyword>
<keyword evidence="10" id="KW-1185">Reference proteome</keyword>
<evidence type="ECO:0000313" key="10">
    <source>
        <dbReference type="Proteomes" id="UP000198393"/>
    </source>
</evidence>
<evidence type="ECO:0000256" key="2">
    <source>
        <dbReference type="ARBA" id="ARBA00022777"/>
    </source>
</evidence>
<protein>
    <submittedName>
        <fullName evidence="9">Two component regulator propeller</fullName>
    </submittedName>
</protein>
<evidence type="ECO:0000259" key="6">
    <source>
        <dbReference type="Pfam" id="PF02518"/>
    </source>
</evidence>
<feature type="domain" description="Signal transduction histidine kinase subgroup 3 dimerisation and phosphoacceptor" evidence="8">
    <location>
        <begin position="794"/>
        <end position="852"/>
    </location>
</feature>
<name>A0A239J4C2_EKHLU</name>
<dbReference type="Proteomes" id="UP000198393">
    <property type="component" value="Unassembled WGS sequence"/>
</dbReference>
<proteinExistence type="predicted"/>
<dbReference type="InterPro" id="IPR050482">
    <property type="entry name" value="Sensor_HK_TwoCompSys"/>
</dbReference>
<gene>
    <name evidence="9" type="ORF">SAMN05421640_1989</name>
</gene>
<dbReference type="Gene3D" id="3.30.565.10">
    <property type="entry name" value="Histidine kinase-like ATPase, C-terminal domain"/>
    <property type="match status" value="1"/>
</dbReference>
<dbReference type="GO" id="GO:0000155">
    <property type="term" value="F:phosphorelay sensor kinase activity"/>
    <property type="evidence" value="ECO:0007669"/>
    <property type="project" value="InterPro"/>
</dbReference>
<keyword evidence="3" id="KW-0902">Two-component regulatory system</keyword>
<dbReference type="Pfam" id="PF07730">
    <property type="entry name" value="HisKA_3"/>
    <property type="match status" value="1"/>
</dbReference>
<sequence length="988" mass="111705">MRSCLLIAFILLTSASIAQYRFDHLTVNDGLAQNSINDIYQDSEGFMWFATQDGLSRYDGYTFVNYTPDGLLPVADNFLWDIVEDKNGNIWSASRDGVTRLNWKENKVTHFKVSRSSNISRSQNQSSGLFSTREQMILSFMDGTYRIPQSLFPDSVQVILTDEYLYYEDQSILGFAQVEGEEILITPTEVIQKNQRLAFPEGHFKSLQYKDFLLFDDLYWIATNNGILTSGSSFEGFNLVESTVGYAITSLSLGPDKVNLWVGTDKGILILDPKSRKIIGHILAGSENDDLSTNNISEVFESKDGLTWIGTANGGLNIYDSQKDRFRCLTKRHIPITPPIWSIFKTDEELLLGVDNGLYRIELTGDENAVKLPILSKAKKISHSYLDTRITAVTKLEADKFLIGTFNGKLGVLDGDRVKMIPLTLKEGSVITDIEITKNAVWVTTYQGIIKLDRELNQTGFDAMKEFDLPTNYFLSVFQSDDETLWFAGNTGFFSFSEEKGGRKYPYNESNLEKSPAFNFITGFFEDVNGRIWISTFGGGVSRLDRNTDTFKHFQKKDGLSNNVCSAIEGNDKYVFVSTNNGINRIDIESGEITGYCRADGLIDDEFAICSSFSDQDEFYFGGVSGLSIFNSKDLEKNNTIPKPVITNLAVNYKDQPLARLSAAELDLFPEDKIFSFEFSPLTFRKRNQLEYEYKMSGFDNQWVLVPASQRIATYSLPPNSYEFQVRTVDGNSRSEITRLSIVVHPAFYQTWWFITLSLIVVILLIIFVVRYYSHQSLKERLRKLEIQQKIQSERERISRDLHDNVGSQITYIASSIDHLSGNGSSDDLKELGEYARDTMRQLRETIWVINHDEVTLDELKSKVIEYLADVLQFHSQIVHEVNFESSDLKLKPSDAINLFRIIQEAVNNIIKHAKASKIEIQLNLNEGNQLIIADNGVGFIGNSKDGHFGLINMKGRAAELGADFQLITKPKAGTTIKISGFQIGQMT</sequence>
<accession>A0A239J4C2</accession>
<evidence type="ECO:0000259" key="8">
    <source>
        <dbReference type="Pfam" id="PF07730"/>
    </source>
</evidence>
<evidence type="ECO:0000256" key="5">
    <source>
        <dbReference type="SAM" id="SignalP"/>
    </source>
</evidence>
<dbReference type="InterPro" id="IPR003594">
    <property type="entry name" value="HATPase_dom"/>
</dbReference>
<dbReference type="InterPro" id="IPR011123">
    <property type="entry name" value="Y_Y_Y"/>
</dbReference>
<feature type="domain" description="Two component regulator three Y" evidence="7">
    <location>
        <begin position="687"/>
        <end position="744"/>
    </location>
</feature>
<evidence type="ECO:0000259" key="7">
    <source>
        <dbReference type="Pfam" id="PF07495"/>
    </source>
</evidence>
<evidence type="ECO:0000256" key="4">
    <source>
        <dbReference type="SAM" id="Phobius"/>
    </source>
</evidence>
<dbReference type="SUPFAM" id="SSF63829">
    <property type="entry name" value="Calcium-dependent phosphotriesterase"/>
    <property type="match status" value="3"/>
</dbReference>
<dbReference type="GO" id="GO:0046983">
    <property type="term" value="F:protein dimerization activity"/>
    <property type="evidence" value="ECO:0007669"/>
    <property type="project" value="InterPro"/>
</dbReference>
<dbReference type="Gene3D" id="2.130.10.10">
    <property type="entry name" value="YVTN repeat-like/Quinoprotein amine dehydrogenase"/>
    <property type="match status" value="3"/>
</dbReference>
<dbReference type="Gene3D" id="1.20.5.1930">
    <property type="match status" value="1"/>
</dbReference>
<dbReference type="EMBL" id="FZPD01000003">
    <property type="protein sequence ID" value="SNT00876.1"/>
    <property type="molecule type" value="Genomic_DNA"/>
</dbReference>
<dbReference type="InterPro" id="IPR036890">
    <property type="entry name" value="HATPase_C_sf"/>
</dbReference>
<keyword evidence="4" id="KW-0472">Membrane</keyword>
<evidence type="ECO:0000313" key="9">
    <source>
        <dbReference type="EMBL" id="SNT00876.1"/>
    </source>
</evidence>
<dbReference type="InterPro" id="IPR011110">
    <property type="entry name" value="Reg_prop"/>
</dbReference>
<dbReference type="Pfam" id="PF07495">
    <property type="entry name" value="Y_Y_Y"/>
    <property type="match status" value="1"/>
</dbReference>
<feature type="signal peptide" evidence="5">
    <location>
        <begin position="1"/>
        <end position="18"/>
    </location>
</feature>
<dbReference type="Pfam" id="PF02518">
    <property type="entry name" value="HATPase_c"/>
    <property type="match status" value="1"/>
</dbReference>
<dbReference type="SUPFAM" id="SSF55874">
    <property type="entry name" value="ATPase domain of HSP90 chaperone/DNA topoisomerase II/histidine kinase"/>
    <property type="match status" value="1"/>
</dbReference>
<feature type="transmembrane region" description="Helical" evidence="4">
    <location>
        <begin position="752"/>
        <end position="774"/>
    </location>
</feature>
<organism evidence="9 10">
    <name type="scientific">Ekhidna lutea</name>
    <dbReference type="NCBI Taxonomy" id="447679"/>
    <lineage>
        <taxon>Bacteria</taxon>
        <taxon>Pseudomonadati</taxon>
        <taxon>Bacteroidota</taxon>
        <taxon>Cytophagia</taxon>
        <taxon>Cytophagales</taxon>
        <taxon>Reichenbachiellaceae</taxon>
        <taxon>Ekhidna</taxon>
    </lineage>
</organism>
<dbReference type="PANTHER" id="PTHR24421">
    <property type="entry name" value="NITRATE/NITRITE SENSOR PROTEIN NARX-RELATED"/>
    <property type="match status" value="1"/>
</dbReference>
<dbReference type="InterPro" id="IPR011712">
    <property type="entry name" value="Sig_transdc_His_kin_sub3_dim/P"/>
</dbReference>
<dbReference type="AlphaFoldDB" id="A0A239J4C2"/>
<reference evidence="9 10" key="1">
    <citation type="submission" date="2017-06" db="EMBL/GenBank/DDBJ databases">
        <authorList>
            <person name="Kim H.J."/>
            <person name="Triplett B.A."/>
        </authorList>
    </citation>
    <scope>NUCLEOTIDE SEQUENCE [LARGE SCALE GENOMIC DNA]</scope>
    <source>
        <strain evidence="9 10">DSM 19307</strain>
    </source>
</reference>
<dbReference type="CDD" id="cd16917">
    <property type="entry name" value="HATPase_UhpB-NarQ-NarX-like"/>
    <property type="match status" value="1"/>
</dbReference>
<keyword evidence="5" id="KW-0732">Signal</keyword>
<dbReference type="OrthoDB" id="9778366at2"/>
<feature type="chain" id="PRO_5012715040" evidence="5">
    <location>
        <begin position="19"/>
        <end position="988"/>
    </location>
</feature>
<keyword evidence="4" id="KW-1133">Transmembrane helix</keyword>
<evidence type="ECO:0000256" key="3">
    <source>
        <dbReference type="ARBA" id="ARBA00023012"/>
    </source>
</evidence>
<dbReference type="InterPro" id="IPR013783">
    <property type="entry name" value="Ig-like_fold"/>
</dbReference>
<keyword evidence="4" id="KW-0812">Transmembrane</keyword>
<keyword evidence="2" id="KW-0418">Kinase</keyword>
<dbReference type="GO" id="GO:0016020">
    <property type="term" value="C:membrane"/>
    <property type="evidence" value="ECO:0007669"/>
    <property type="project" value="InterPro"/>
</dbReference>
<dbReference type="Pfam" id="PF07494">
    <property type="entry name" value="Reg_prop"/>
    <property type="match status" value="2"/>
</dbReference>
<dbReference type="RefSeq" id="WP_089356705.1">
    <property type="nucleotide sequence ID" value="NZ_FZPD01000003.1"/>
</dbReference>